<dbReference type="Gene3D" id="2.130.10.130">
    <property type="entry name" value="Integrin alpha, N-terminal"/>
    <property type="match status" value="3"/>
</dbReference>
<dbReference type="InterPro" id="IPR028994">
    <property type="entry name" value="Integrin_alpha_N"/>
</dbReference>
<evidence type="ECO:0000256" key="1">
    <source>
        <dbReference type="ARBA" id="ARBA00022729"/>
    </source>
</evidence>
<dbReference type="SUPFAM" id="SSF69318">
    <property type="entry name" value="Integrin alpha N-terminal domain"/>
    <property type="match status" value="3"/>
</dbReference>
<dbReference type="InterPro" id="IPR013517">
    <property type="entry name" value="FG-GAP"/>
</dbReference>
<keyword evidence="4" id="KW-1185">Reference proteome</keyword>
<dbReference type="Pfam" id="PF13517">
    <property type="entry name" value="FG-GAP_3"/>
    <property type="match status" value="5"/>
</dbReference>
<feature type="domain" description="ASPIC/UnbV" evidence="2">
    <location>
        <begin position="522"/>
        <end position="589"/>
    </location>
</feature>
<keyword evidence="1" id="KW-0732">Signal</keyword>
<proteinExistence type="predicted"/>
<dbReference type="InterPro" id="IPR027039">
    <property type="entry name" value="Crtac1"/>
</dbReference>
<organism evidence="3 4">
    <name type="scientific">Flagellimonas iocasae</name>
    <dbReference type="NCBI Taxonomy" id="2055905"/>
    <lineage>
        <taxon>Bacteria</taxon>
        <taxon>Pseudomonadati</taxon>
        <taxon>Bacteroidota</taxon>
        <taxon>Flavobacteriia</taxon>
        <taxon>Flavobacteriales</taxon>
        <taxon>Flavobacteriaceae</taxon>
        <taxon>Flagellimonas</taxon>
    </lineage>
</organism>
<dbReference type="EMBL" id="JBHUHU010000003">
    <property type="protein sequence ID" value="MFD2100473.1"/>
    <property type="molecule type" value="Genomic_DNA"/>
</dbReference>
<sequence>MKYTPRFHPVFLLLILLCSCTPKNEVKKKKASGDALFTLLGNEQTNVHFKNSVTETAEFNVLKYYYTYNGGGVAIADVNNDGLDDIYFTSNQQSNKLYLNKGDFNFEDVTTNANVEDSDGWTTGTTMIDINNDGWMDIYVCKSASLNNNLLRRNKLFVNQQDGTFKDEAAKWGLDDDGFSTQSYFFDYDKDGDLDMYLINHRVDFLNSINLQAILNDKEFYPQTSDHLYRNDGNKFTDVTINSGLMNKEFSLSAAIGDYNNDGWLDVFVANDFITPDKLYINNKNGTFSNQIDQRLKHISYSSMGSDIADINNDLLPDLMVLDMSAEDHSRGKQNMPSMNTSGFWYIVRSGYHFPYMSNVLNLNNGNGYFSDIGQFAGVSKTDWSWGPLLADYDGDGLKDIFITNGIKREIANQDFGNFLDTEQEAIKNMSIQQVLDRMPSEKLQNYAFKNEGGLAFTKTTKNWGFEQTLNSNGAAYADLDNDGDLDLVMNNLDDEASIYRNNATNNFLSIKLIGNERNRNAIGAKVKVITDTNMQYQELFLSRGYQSSVSPTLNFGIGDQMNIKRIEITWSDGRMTVDENITANQTLTFNQEDSKPKTNELQYAFSNNFQRINPENLGIPYRHQENEFNDFSKQVLLPQKQSQPGPAFDVADVNNDGLQDLFLGGALNQPGKFYIQNKNGTFENLNQSIFEMDSIYEDVGAHFFDADSDQDLDLYVTSGGYELDEGSSLLQDRLYLNDGKGNFTKSDRLPRFFSNTKAIQSFDYDSDGDLDLFVGGTMIPGKYPLPSPSYVLENTGSQFIDVTESVAPNFKNLGIINEFLFSDYDQDGDKDLVVVGEWMPITIFNNTNGFFSKTELKGFDETSGWWSTIAEIDFDQDGDLDYFVGNLGGNNKFHPSIEKPLHVYGTNLGDDSNYDMFLSKDYHGQLVPVRGKECSTQQNPFVSEKIKSYKEFANSTLEDIYGSAVLDQSYHKQVTEFESVYLENKGNGDFKIKHLPNYAQLGPTLSFVFADVNKDGNMDVIGAGAIHEAEVETVRYDANIGYVLLGDSKGDFKPYKDVNFYNDLNAKKMKLVSIKNEPHVVIANNDRPLTIFKLK</sequence>
<reference evidence="4" key="1">
    <citation type="journal article" date="2019" name="Int. J. Syst. Evol. Microbiol.">
        <title>The Global Catalogue of Microorganisms (GCM) 10K type strain sequencing project: providing services to taxonomists for standard genome sequencing and annotation.</title>
        <authorList>
            <consortium name="The Broad Institute Genomics Platform"/>
            <consortium name="The Broad Institute Genome Sequencing Center for Infectious Disease"/>
            <person name="Wu L."/>
            <person name="Ma J."/>
        </authorList>
    </citation>
    <scope>NUCLEOTIDE SEQUENCE [LARGE SCALE GENOMIC DNA]</scope>
    <source>
        <strain evidence="4">JCM 3389</strain>
    </source>
</reference>
<evidence type="ECO:0000313" key="3">
    <source>
        <dbReference type="EMBL" id="MFD2100473.1"/>
    </source>
</evidence>
<evidence type="ECO:0000313" key="4">
    <source>
        <dbReference type="Proteomes" id="UP001597342"/>
    </source>
</evidence>
<gene>
    <name evidence="3" type="ORF">ACFSJE_11845</name>
</gene>
<dbReference type="Pfam" id="PF07593">
    <property type="entry name" value="UnbV_ASPIC"/>
    <property type="match status" value="1"/>
</dbReference>
<name>A0ABW4XZ86_9FLAO</name>
<dbReference type="InterPro" id="IPR011519">
    <property type="entry name" value="UnbV_ASPIC"/>
</dbReference>
<comment type="caution">
    <text evidence="3">The sequence shown here is derived from an EMBL/GenBank/DDBJ whole genome shotgun (WGS) entry which is preliminary data.</text>
</comment>
<dbReference type="PANTHER" id="PTHR16026:SF0">
    <property type="entry name" value="CARTILAGE ACIDIC PROTEIN 1"/>
    <property type="match status" value="1"/>
</dbReference>
<evidence type="ECO:0000259" key="2">
    <source>
        <dbReference type="Pfam" id="PF07593"/>
    </source>
</evidence>
<dbReference type="PANTHER" id="PTHR16026">
    <property type="entry name" value="CARTILAGE ACIDIC PROTEIN 1"/>
    <property type="match status" value="1"/>
</dbReference>
<dbReference type="RefSeq" id="WP_379831181.1">
    <property type="nucleotide sequence ID" value="NZ_JBHUHU010000003.1"/>
</dbReference>
<protein>
    <submittedName>
        <fullName evidence="3">VCBS repeat-containing protein</fullName>
    </submittedName>
</protein>
<dbReference type="PROSITE" id="PS51257">
    <property type="entry name" value="PROKAR_LIPOPROTEIN"/>
    <property type="match status" value="1"/>
</dbReference>
<dbReference type="Proteomes" id="UP001597342">
    <property type="component" value="Unassembled WGS sequence"/>
</dbReference>
<accession>A0ABW4XZ86</accession>